<dbReference type="GO" id="GO:0004252">
    <property type="term" value="F:serine-type endopeptidase activity"/>
    <property type="evidence" value="ECO:0007669"/>
    <property type="project" value="InterPro"/>
</dbReference>
<dbReference type="PROSITE" id="PS00134">
    <property type="entry name" value="TRYPSIN_HIS"/>
    <property type="match status" value="1"/>
</dbReference>
<dbReference type="FunFam" id="2.40.10.10:FF:000068">
    <property type="entry name" value="transmembrane protease serine 2"/>
    <property type="match status" value="1"/>
</dbReference>
<feature type="domain" description="Peptidase S1" evidence="2">
    <location>
        <begin position="1"/>
        <end position="127"/>
    </location>
</feature>
<dbReference type="GO" id="GO:0006508">
    <property type="term" value="P:proteolysis"/>
    <property type="evidence" value="ECO:0007669"/>
    <property type="project" value="InterPro"/>
</dbReference>
<evidence type="ECO:0000256" key="1">
    <source>
        <dbReference type="ARBA" id="ARBA00023157"/>
    </source>
</evidence>
<dbReference type="OrthoDB" id="546450at2759"/>
<accession>A0A8J2LE25</accession>
<dbReference type="SMART" id="SM00020">
    <property type="entry name" value="Tryp_SPc"/>
    <property type="match status" value="1"/>
</dbReference>
<dbReference type="Pfam" id="PF00089">
    <property type="entry name" value="Trypsin"/>
    <property type="match status" value="1"/>
</dbReference>
<dbReference type="PANTHER" id="PTHR24252:SF7">
    <property type="entry name" value="HYALIN"/>
    <property type="match status" value="1"/>
</dbReference>
<evidence type="ECO:0000259" key="2">
    <source>
        <dbReference type="PROSITE" id="PS50240"/>
    </source>
</evidence>
<dbReference type="Proteomes" id="UP000708208">
    <property type="component" value="Unassembled WGS sequence"/>
</dbReference>
<dbReference type="AlphaFoldDB" id="A0A8J2LE25"/>
<protein>
    <recommendedName>
        <fullName evidence="2">Peptidase S1 domain-containing protein</fullName>
    </recommendedName>
</protein>
<dbReference type="PROSITE" id="PS50240">
    <property type="entry name" value="TRYPSIN_DOM"/>
    <property type="match status" value="1"/>
</dbReference>
<dbReference type="EMBL" id="CAJVCH010489184">
    <property type="protein sequence ID" value="CAG7820758.1"/>
    <property type="molecule type" value="Genomic_DNA"/>
</dbReference>
<feature type="non-terminal residue" evidence="3">
    <location>
        <position position="1"/>
    </location>
</feature>
<evidence type="ECO:0000313" key="4">
    <source>
        <dbReference type="Proteomes" id="UP000708208"/>
    </source>
</evidence>
<sequence length="127" mass="14498">MSPFVSPYTFFCGGAIINEKWILTAAHCVDGYRSLSFPWDPLIVVAGAHDLRKEENSTRQYRAVYFFNMHIHPEYNTLTHNFDVALLELRTPLNMTKTVSPGCLPDLYRNMTFENEKVVAHGWGVTG</sequence>
<proteinExistence type="predicted"/>
<dbReference type="InterPro" id="IPR001254">
    <property type="entry name" value="Trypsin_dom"/>
</dbReference>
<keyword evidence="4" id="KW-1185">Reference proteome</keyword>
<keyword evidence="1" id="KW-1015">Disulfide bond</keyword>
<dbReference type="InterPro" id="IPR018114">
    <property type="entry name" value="TRYPSIN_HIS"/>
</dbReference>
<evidence type="ECO:0000313" key="3">
    <source>
        <dbReference type="EMBL" id="CAG7820758.1"/>
    </source>
</evidence>
<reference evidence="3" key="1">
    <citation type="submission" date="2021-06" db="EMBL/GenBank/DDBJ databases">
        <authorList>
            <person name="Hodson N. C."/>
            <person name="Mongue J. A."/>
            <person name="Jaron S. K."/>
        </authorList>
    </citation>
    <scope>NUCLEOTIDE SEQUENCE</scope>
</reference>
<dbReference type="PANTHER" id="PTHR24252">
    <property type="entry name" value="ACROSIN-RELATED"/>
    <property type="match status" value="1"/>
</dbReference>
<comment type="caution">
    <text evidence="3">The sequence shown here is derived from an EMBL/GenBank/DDBJ whole genome shotgun (WGS) entry which is preliminary data.</text>
</comment>
<gene>
    <name evidence="3" type="ORF">AFUS01_LOCUS31130</name>
</gene>
<organism evidence="3 4">
    <name type="scientific">Allacma fusca</name>
    <dbReference type="NCBI Taxonomy" id="39272"/>
    <lineage>
        <taxon>Eukaryota</taxon>
        <taxon>Metazoa</taxon>
        <taxon>Ecdysozoa</taxon>
        <taxon>Arthropoda</taxon>
        <taxon>Hexapoda</taxon>
        <taxon>Collembola</taxon>
        <taxon>Symphypleona</taxon>
        <taxon>Sminthuridae</taxon>
        <taxon>Allacma</taxon>
    </lineage>
</organism>
<name>A0A8J2LE25_9HEXA</name>